<feature type="non-terminal residue" evidence="1">
    <location>
        <position position="197"/>
    </location>
</feature>
<dbReference type="EMBL" id="BARV01018566">
    <property type="protein sequence ID" value="GAI21083.1"/>
    <property type="molecule type" value="Genomic_DNA"/>
</dbReference>
<proteinExistence type="predicted"/>
<evidence type="ECO:0000313" key="1">
    <source>
        <dbReference type="EMBL" id="GAI21083.1"/>
    </source>
</evidence>
<dbReference type="AlphaFoldDB" id="X1LPS6"/>
<reference evidence="1" key="1">
    <citation type="journal article" date="2014" name="Front. Microbiol.">
        <title>High frequency of phylogenetically diverse reductive dehalogenase-homologous genes in deep subseafloor sedimentary metagenomes.</title>
        <authorList>
            <person name="Kawai M."/>
            <person name="Futagami T."/>
            <person name="Toyoda A."/>
            <person name="Takaki Y."/>
            <person name="Nishi S."/>
            <person name="Hori S."/>
            <person name="Arai W."/>
            <person name="Tsubouchi T."/>
            <person name="Morono Y."/>
            <person name="Uchiyama I."/>
            <person name="Ito T."/>
            <person name="Fujiyama A."/>
            <person name="Inagaki F."/>
            <person name="Takami H."/>
        </authorList>
    </citation>
    <scope>NUCLEOTIDE SEQUENCE</scope>
    <source>
        <strain evidence="1">Expedition CK06-06</strain>
    </source>
</reference>
<evidence type="ECO:0008006" key="2">
    <source>
        <dbReference type="Google" id="ProtNLM"/>
    </source>
</evidence>
<organism evidence="1">
    <name type="scientific">marine sediment metagenome</name>
    <dbReference type="NCBI Taxonomy" id="412755"/>
    <lineage>
        <taxon>unclassified sequences</taxon>
        <taxon>metagenomes</taxon>
        <taxon>ecological metagenomes</taxon>
    </lineage>
</organism>
<comment type="caution">
    <text evidence="1">The sequence shown here is derived from an EMBL/GenBank/DDBJ whole genome shotgun (WGS) entry which is preliminary data.</text>
</comment>
<sequence>MKKVLIIHPEGNINNNPNLTSIVEILCENGYKVDICSLRRSNIYQYSWCAGASLFLLDRPENLLENGTFILEDPKLNSQEKIISYINENFKSYDLVIGVDRGIIEAALIAQNREIPCGLISYEIFFEEETSEEFKQKEIEACKCLDFIVCQDALRAKYLSIENNIALEKIINIPIAGRGIKKGEKNSYLYDSLGIDK</sequence>
<protein>
    <recommendedName>
        <fullName evidence="2">Glycosyltransferase subfamily 4-like N-terminal domain-containing protein</fullName>
    </recommendedName>
</protein>
<name>X1LPS6_9ZZZZ</name>
<accession>X1LPS6</accession>
<gene>
    <name evidence="1" type="ORF">S06H3_31366</name>
</gene>